<name>A0A4Y9ZZS9_9AGAM</name>
<dbReference type="InterPro" id="IPR009057">
    <property type="entry name" value="Homeodomain-like_sf"/>
</dbReference>
<dbReference type="InterPro" id="IPR039601">
    <property type="entry name" value="Rrn5"/>
</dbReference>
<evidence type="ECO:0000313" key="3">
    <source>
        <dbReference type="Proteomes" id="UP000298061"/>
    </source>
</evidence>
<feature type="region of interest" description="Disordered" evidence="1">
    <location>
        <begin position="620"/>
        <end position="668"/>
    </location>
</feature>
<dbReference type="PANTHER" id="PTHR28079:SF1">
    <property type="entry name" value="RNA POLYMERASE I-SPECIFIC TRANSCRIPTION INITIATION FACTOR RRN5"/>
    <property type="match status" value="1"/>
</dbReference>
<sequence length="688" mass="76115">MSGEVDALPPLAAEPNAAYMSHYLDHISITRIHLLDDALKFQDSFHSPTGCWTASEKAAFFYALSIYSRLRPDLIAAHIRSKTVVDVVVYLEYLRQASKDTPAPHTSRSKLLIAVEVSDALVAFEEEQAIFLAAAEPELEAQALEGAREQELLTEHDWESERARREEFATWRAAKTQQWQRDDFLAEFDSVKLALLDAVLRGDDLPEEQNDGDAASVSTSAQAHMHTESIAENPSATPVDDTLIDPVLLAESRSESQSVLPSRVTTPPPPYSTPGPSRQPTFSVPRFSISADPLAASPLHADDPQGSTERMSPASRRRFQKRLYMRCKRAGAKGIAVSTEITKMKPGRKAKQRAESTPAPAVEQKDEAKTETVSTSANGGEPQKKPTKRSKTRYEKMKERFEARDIDVDFLQREGLDLFHYGALGRLMRIYAGLNEGREGVETLISGETLRTFAGPRGGDLKSLTKAWRLGEKQVVHSNVAHALLMMGMAHLDKWSQLTTIVPRFGVSVDDDDGEVDAAPQAIEPDYSTTNAQVPIIDAHHQMYAPFVRIPGIELPAPSTSAAEGEVKEDLMSEEDVEDLCAELDEEVALNRVDAQAAEEYEQLLLFDFGLGGQEAMATTTTRQKIPPPPDADETAEVHESGKKRKRRARDENAQDQQHKKGRVAGMYVEPDGIRIKSAVFFDSDEDD</sequence>
<dbReference type="GO" id="GO:0042790">
    <property type="term" value="P:nucleolar large rRNA transcription by RNA polymerase I"/>
    <property type="evidence" value="ECO:0007669"/>
    <property type="project" value="InterPro"/>
</dbReference>
<evidence type="ECO:0008006" key="4">
    <source>
        <dbReference type="Google" id="ProtNLM"/>
    </source>
</evidence>
<dbReference type="PANTHER" id="PTHR28079">
    <property type="entry name" value="RNA POLYMERASE I-SPECIFIC TRANSCRIPTION INITIATION FACTOR RRN5"/>
    <property type="match status" value="1"/>
</dbReference>
<gene>
    <name evidence="2" type="ORF">EWM64_g4024</name>
</gene>
<organism evidence="2 3">
    <name type="scientific">Hericium alpestre</name>
    <dbReference type="NCBI Taxonomy" id="135208"/>
    <lineage>
        <taxon>Eukaryota</taxon>
        <taxon>Fungi</taxon>
        <taxon>Dikarya</taxon>
        <taxon>Basidiomycota</taxon>
        <taxon>Agaricomycotina</taxon>
        <taxon>Agaricomycetes</taxon>
        <taxon>Russulales</taxon>
        <taxon>Hericiaceae</taxon>
        <taxon>Hericium</taxon>
    </lineage>
</organism>
<dbReference type="GO" id="GO:0000182">
    <property type="term" value="F:rDNA binding"/>
    <property type="evidence" value="ECO:0007669"/>
    <property type="project" value="TreeGrafter"/>
</dbReference>
<dbReference type="AlphaFoldDB" id="A0A4Y9ZZS9"/>
<dbReference type="Proteomes" id="UP000298061">
    <property type="component" value="Unassembled WGS sequence"/>
</dbReference>
<accession>A0A4Y9ZZS9</accession>
<dbReference type="OrthoDB" id="2240312at2759"/>
<evidence type="ECO:0000313" key="2">
    <source>
        <dbReference type="EMBL" id="TFY79985.1"/>
    </source>
</evidence>
<dbReference type="GO" id="GO:0000500">
    <property type="term" value="C:RNA polymerase I upstream activating factor complex"/>
    <property type="evidence" value="ECO:0007669"/>
    <property type="project" value="InterPro"/>
</dbReference>
<comment type="caution">
    <text evidence="2">The sequence shown here is derived from an EMBL/GenBank/DDBJ whole genome shotgun (WGS) entry which is preliminary data.</text>
</comment>
<dbReference type="InterPro" id="IPR001005">
    <property type="entry name" value="SANT/Myb"/>
</dbReference>
<dbReference type="GO" id="GO:0006361">
    <property type="term" value="P:transcription initiation at RNA polymerase I promoter"/>
    <property type="evidence" value="ECO:0007669"/>
    <property type="project" value="TreeGrafter"/>
</dbReference>
<protein>
    <recommendedName>
        <fullName evidence="4">SANT domain-containing protein</fullName>
    </recommendedName>
</protein>
<reference evidence="2 3" key="1">
    <citation type="submission" date="2019-02" db="EMBL/GenBank/DDBJ databases">
        <title>Genome sequencing of the rare red list fungi Hericium alpestre (H. flagellum).</title>
        <authorList>
            <person name="Buettner E."/>
            <person name="Kellner H."/>
        </authorList>
    </citation>
    <scope>NUCLEOTIDE SEQUENCE [LARGE SCALE GENOMIC DNA]</scope>
    <source>
        <strain evidence="2 3">DSM 108284</strain>
    </source>
</reference>
<feature type="compositionally biased region" description="Basic and acidic residues" evidence="1">
    <location>
        <begin position="649"/>
        <end position="659"/>
    </location>
</feature>
<dbReference type="GO" id="GO:0001181">
    <property type="term" value="F:RNA polymerase I general transcription initiation factor activity"/>
    <property type="evidence" value="ECO:0007669"/>
    <property type="project" value="TreeGrafter"/>
</dbReference>
<feature type="region of interest" description="Disordered" evidence="1">
    <location>
        <begin position="252"/>
        <end position="318"/>
    </location>
</feature>
<feature type="region of interest" description="Disordered" evidence="1">
    <location>
        <begin position="342"/>
        <end position="393"/>
    </location>
</feature>
<dbReference type="SUPFAM" id="SSF46689">
    <property type="entry name" value="Homeodomain-like"/>
    <property type="match status" value="1"/>
</dbReference>
<dbReference type="EMBL" id="SFCI01000408">
    <property type="protein sequence ID" value="TFY79985.1"/>
    <property type="molecule type" value="Genomic_DNA"/>
</dbReference>
<feature type="region of interest" description="Disordered" evidence="1">
    <location>
        <begin position="204"/>
        <end position="240"/>
    </location>
</feature>
<dbReference type="CDD" id="cd00167">
    <property type="entry name" value="SANT"/>
    <property type="match status" value="1"/>
</dbReference>
<evidence type="ECO:0000256" key="1">
    <source>
        <dbReference type="SAM" id="MobiDB-lite"/>
    </source>
</evidence>
<proteinExistence type="predicted"/>
<keyword evidence="3" id="KW-1185">Reference proteome</keyword>